<dbReference type="EMBL" id="JADYXP020000001">
    <property type="protein sequence ID" value="KAL0133225.1"/>
    <property type="molecule type" value="Genomic_DNA"/>
</dbReference>
<evidence type="ECO:0000256" key="1">
    <source>
        <dbReference type="SAM" id="MobiDB-lite"/>
    </source>
</evidence>
<name>A0AAW2H107_9HYME</name>
<protein>
    <submittedName>
        <fullName evidence="2">Uncharacterized protein</fullName>
    </submittedName>
</protein>
<feature type="compositionally biased region" description="Polar residues" evidence="1">
    <location>
        <begin position="47"/>
        <end position="60"/>
    </location>
</feature>
<gene>
    <name evidence="2" type="ORF">PUN28_000769</name>
</gene>
<feature type="compositionally biased region" description="Basic and acidic residues" evidence="1">
    <location>
        <begin position="33"/>
        <end position="42"/>
    </location>
</feature>
<sequence>MASNELLLKETSLTSPLRVPKVKRRRRRSRRGIKSERLDGATHCHRQNSTTPLRFTQTEQNRTEQTDNAGIFLGEEP</sequence>
<reference evidence="2 3" key="1">
    <citation type="submission" date="2023-03" db="EMBL/GenBank/DDBJ databases">
        <title>High recombination rates correlate with genetic variation in Cardiocondyla obscurior ants.</title>
        <authorList>
            <person name="Errbii M."/>
        </authorList>
    </citation>
    <scope>NUCLEOTIDE SEQUENCE [LARGE SCALE GENOMIC DNA]</scope>
    <source>
        <strain evidence="2">Alpha-2009</strain>
        <tissue evidence="2">Whole body</tissue>
    </source>
</reference>
<organism evidence="2 3">
    <name type="scientific">Cardiocondyla obscurior</name>
    <dbReference type="NCBI Taxonomy" id="286306"/>
    <lineage>
        <taxon>Eukaryota</taxon>
        <taxon>Metazoa</taxon>
        <taxon>Ecdysozoa</taxon>
        <taxon>Arthropoda</taxon>
        <taxon>Hexapoda</taxon>
        <taxon>Insecta</taxon>
        <taxon>Pterygota</taxon>
        <taxon>Neoptera</taxon>
        <taxon>Endopterygota</taxon>
        <taxon>Hymenoptera</taxon>
        <taxon>Apocrita</taxon>
        <taxon>Aculeata</taxon>
        <taxon>Formicoidea</taxon>
        <taxon>Formicidae</taxon>
        <taxon>Myrmicinae</taxon>
        <taxon>Cardiocondyla</taxon>
    </lineage>
</organism>
<dbReference type="Proteomes" id="UP001430953">
    <property type="component" value="Unassembled WGS sequence"/>
</dbReference>
<accession>A0AAW2H107</accession>
<dbReference type="AlphaFoldDB" id="A0AAW2H107"/>
<comment type="caution">
    <text evidence="2">The sequence shown here is derived from an EMBL/GenBank/DDBJ whole genome shotgun (WGS) entry which is preliminary data.</text>
</comment>
<keyword evidence="3" id="KW-1185">Reference proteome</keyword>
<feature type="region of interest" description="Disordered" evidence="1">
    <location>
        <begin position="1"/>
        <end position="77"/>
    </location>
</feature>
<feature type="compositionally biased region" description="Basic residues" evidence="1">
    <location>
        <begin position="20"/>
        <end position="32"/>
    </location>
</feature>
<proteinExistence type="predicted"/>
<evidence type="ECO:0000313" key="2">
    <source>
        <dbReference type="EMBL" id="KAL0133225.1"/>
    </source>
</evidence>
<evidence type="ECO:0000313" key="3">
    <source>
        <dbReference type="Proteomes" id="UP001430953"/>
    </source>
</evidence>